<gene>
    <name evidence="3" type="ORF">GCM10009855_30710</name>
</gene>
<organism evidence="3 4">
    <name type="scientific">Gordonia cholesterolivorans</name>
    <dbReference type="NCBI Taxonomy" id="559625"/>
    <lineage>
        <taxon>Bacteria</taxon>
        <taxon>Bacillati</taxon>
        <taxon>Actinomycetota</taxon>
        <taxon>Actinomycetes</taxon>
        <taxon>Mycobacteriales</taxon>
        <taxon>Gordoniaceae</taxon>
        <taxon>Gordonia</taxon>
    </lineage>
</organism>
<evidence type="ECO:0000313" key="3">
    <source>
        <dbReference type="EMBL" id="GAA2388428.1"/>
    </source>
</evidence>
<keyword evidence="4" id="KW-1185">Reference proteome</keyword>
<dbReference type="Proteomes" id="UP001501170">
    <property type="component" value="Unassembled WGS sequence"/>
</dbReference>
<feature type="transmembrane region" description="Helical" evidence="2">
    <location>
        <begin position="29"/>
        <end position="51"/>
    </location>
</feature>
<feature type="compositionally biased region" description="Polar residues" evidence="1">
    <location>
        <begin position="1"/>
        <end position="17"/>
    </location>
</feature>
<keyword evidence="2" id="KW-0472">Membrane</keyword>
<evidence type="ECO:0000256" key="2">
    <source>
        <dbReference type="SAM" id="Phobius"/>
    </source>
</evidence>
<dbReference type="InterPro" id="IPR021903">
    <property type="entry name" value="DUF3515"/>
</dbReference>
<dbReference type="RefSeq" id="WP_062366942.1">
    <property type="nucleotide sequence ID" value="NZ_BAAARB010000019.1"/>
</dbReference>
<comment type="caution">
    <text evidence="3">The sequence shown here is derived from an EMBL/GenBank/DDBJ whole genome shotgun (WGS) entry which is preliminary data.</text>
</comment>
<protein>
    <submittedName>
        <fullName evidence="3">DUF3515 domain-containing protein</fullName>
    </submittedName>
</protein>
<evidence type="ECO:0000256" key="1">
    <source>
        <dbReference type="SAM" id="MobiDB-lite"/>
    </source>
</evidence>
<accession>A0ABP5UVI9</accession>
<sequence>MSDGTGNTPTEKAQDGQTAADEGPRFSPAMIATLVAVPVMVIAGFITYAALHFSADDTPPSPVESYTTTAADAARCAEFIKKLPDELGDFEGKSVDGTTVRWTRADSDPVVVRCGVERPHELAPTSSLQVINPVQWFITDTIEGRGQAYVSVDHRPYVAVWVPAGAGNAPITDVSALIEKNLQRAPLDFGR</sequence>
<proteinExistence type="predicted"/>
<keyword evidence="2" id="KW-1133">Transmembrane helix</keyword>
<dbReference type="EMBL" id="BAAARB010000019">
    <property type="protein sequence ID" value="GAA2388428.1"/>
    <property type="molecule type" value="Genomic_DNA"/>
</dbReference>
<feature type="region of interest" description="Disordered" evidence="1">
    <location>
        <begin position="1"/>
        <end position="24"/>
    </location>
</feature>
<evidence type="ECO:0000313" key="4">
    <source>
        <dbReference type="Proteomes" id="UP001501170"/>
    </source>
</evidence>
<keyword evidence="2" id="KW-0812">Transmembrane</keyword>
<name>A0ABP5UVI9_9ACTN</name>
<dbReference type="Pfam" id="PF12028">
    <property type="entry name" value="DUF3515"/>
    <property type="match status" value="1"/>
</dbReference>
<reference evidence="4" key="1">
    <citation type="journal article" date="2019" name="Int. J. Syst. Evol. Microbiol.">
        <title>The Global Catalogue of Microorganisms (GCM) 10K type strain sequencing project: providing services to taxonomists for standard genome sequencing and annotation.</title>
        <authorList>
            <consortium name="The Broad Institute Genomics Platform"/>
            <consortium name="The Broad Institute Genome Sequencing Center for Infectious Disease"/>
            <person name="Wu L."/>
            <person name="Ma J."/>
        </authorList>
    </citation>
    <scope>NUCLEOTIDE SEQUENCE [LARGE SCALE GENOMIC DNA]</scope>
    <source>
        <strain evidence="4">JCM 16227</strain>
    </source>
</reference>